<keyword evidence="2" id="KW-1185">Reference proteome</keyword>
<dbReference type="RefSeq" id="WP_322472311.1">
    <property type="nucleotide sequence ID" value="NZ_JBHRZG010000024.1"/>
</dbReference>
<evidence type="ECO:0000313" key="1">
    <source>
        <dbReference type="EMBL" id="MFC3834688.1"/>
    </source>
</evidence>
<evidence type="ECO:0000313" key="2">
    <source>
        <dbReference type="Proteomes" id="UP001595803"/>
    </source>
</evidence>
<dbReference type="EMBL" id="JBHRZG010000024">
    <property type="protein sequence ID" value="MFC3834688.1"/>
    <property type="molecule type" value="Genomic_DNA"/>
</dbReference>
<dbReference type="Proteomes" id="UP001595803">
    <property type="component" value="Unassembled WGS sequence"/>
</dbReference>
<name>A0ABV7ZE85_9DEIO</name>
<protein>
    <submittedName>
        <fullName evidence="1">Uncharacterized protein</fullName>
    </submittedName>
</protein>
<proteinExistence type="predicted"/>
<comment type="caution">
    <text evidence="1">The sequence shown here is derived from an EMBL/GenBank/DDBJ whole genome shotgun (WGS) entry which is preliminary data.</text>
</comment>
<gene>
    <name evidence="1" type="ORF">ACFOSB_17665</name>
</gene>
<sequence length="86" mass="10093">MTLLLIVVLAVTAFVLLRYFRPGDGQRVVGRPLGEEARWEERILLMTRGNRGALERAVTARRRRHPEKSRLELLKLVHDEYVKDRE</sequence>
<organism evidence="1 2">
    <name type="scientific">Deinococcus rufus</name>
    <dbReference type="NCBI Taxonomy" id="2136097"/>
    <lineage>
        <taxon>Bacteria</taxon>
        <taxon>Thermotogati</taxon>
        <taxon>Deinococcota</taxon>
        <taxon>Deinococci</taxon>
        <taxon>Deinococcales</taxon>
        <taxon>Deinococcaceae</taxon>
        <taxon>Deinococcus</taxon>
    </lineage>
</organism>
<accession>A0ABV7ZE85</accession>
<reference evidence="2" key="1">
    <citation type="journal article" date="2019" name="Int. J. Syst. Evol. Microbiol.">
        <title>The Global Catalogue of Microorganisms (GCM) 10K type strain sequencing project: providing services to taxonomists for standard genome sequencing and annotation.</title>
        <authorList>
            <consortium name="The Broad Institute Genomics Platform"/>
            <consortium name="The Broad Institute Genome Sequencing Center for Infectious Disease"/>
            <person name="Wu L."/>
            <person name="Ma J."/>
        </authorList>
    </citation>
    <scope>NUCLEOTIDE SEQUENCE [LARGE SCALE GENOMIC DNA]</scope>
    <source>
        <strain evidence="2">CCTCC AB 2017081</strain>
    </source>
</reference>